<gene>
    <name evidence="1" type="ORF">GCM10010140_60630</name>
</gene>
<sequence length="360" mass="39299">MIDVVCHYYEDFKAPLLRQFLIPLARSFPGSVHLDRHWLRGPHVLLRFHGPGDHARAAEEAADACRRHLAAFPSTAVVDPAELVRQAELAGRAELVPGPYAPLHPDNSVLVRPADLAPLADLLGSRAAVLERCELLALGLGAVERSLELAGDPGSRVTLALVAMTAHAAGYPTGLGAGYQSFLSHVADHLAYEDPDGSLEAAFERQWAERGAGVTELVRTVAEGGVLPGRLEGVAAAWRAWSRDASAHADAALDTAALVRDRNGYAAVAARFGGDTEIRWDFTRRHYSEYHQLLNRSGFEKVALSRPFGLYRFGTNVLYRLLALCDLRPVERYLAAYLFSEAVERITGRTWRERLGGVPA</sequence>
<reference evidence="2" key="1">
    <citation type="journal article" date="2019" name="Int. J. Syst. Evol. Microbiol.">
        <title>The Global Catalogue of Microorganisms (GCM) 10K type strain sequencing project: providing services to taxonomists for standard genome sequencing and annotation.</title>
        <authorList>
            <consortium name="The Broad Institute Genomics Platform"/>
            <consortium name="The Broad Institute Genome Sequencing Center for Infectious Disease"/>
            <person name="Wu L."/>
            <person name="Ma J."/>
        </authorList>
    </citation>
    <scope>NUCLEOTIDE SEQUENCE [LARGE SCALE GENOMIC DNA]</scope>
    <source>
        <strain evidence="2">JCM 3115</strain>
    </source>
</reference>
<evidence type="ECO:0000313" key="2">
    <source>
        <dbReference type="Proteomes" id="UP000611554"/>
    </source>
</evidence>
<proteinExistence type="predicted"/>
<name>A0ABQ2RE97_9ACTN</name>
<dbReference type="EMBL" id="BMQJ01000018">
    <property type="protein sequence ID" value="GGQ22243.1"/>
    <property type="molecule type" value="Genomic_DNA"/>
</dbReference>
<dbReference type="RefSeq" id="WP_189249864.1">
    <property type="nucleotide sequence ID" value="NZ_BMQJ01000018.1"/>
</dbReference>
<evidence type="ECO:0000313" key="1">
    <source>
        <dbReference type="EMBL" id="GGQ22243.1"/>
    </source>
</evidence>
<protein>
    <recommendedName>
        <fullName evidence="3">Thiopeptide-type bacteriocin biosynthesis domain-containing protein</fullName>
    </recommendedName>
</protein>
<accession>A0ABQ2RE97</accession>
<evidence type="ECO:0008006" key="3">
    <source>
        <dbReference type="Google" id="ProtNLM"/>
    </source>
</evidence>
<organism evidence="1 2">
    <name type="scientific">Streptosporangium pseudovulgare</name>
    <dbReference type="NCBI Taxonomy" id="35765"/>
    <lineage>
        <taxon>Bacteria</taxon>
        <taxon>Bacillati</taxon>
        <taxon>Actinomycetota</taxon>
        <taxon>Actinomycetes</taxon>
        <taxon>Streptosporangiales</taxon>
        <taxon>Streptosporangiaceae</taxon>
        <taxon>Streptosporangium</taxon>
    </lineage>
</organism>
<keyword evidence="2" id="KW-1185">Reference proteome</keyword>
<dbReference type="Proteomes" id="UP000611554">
    <property type="component" value="Unassembled WGS sequence"/>
</dbReference>
<comment type="caution">
    <text evidence="1">The sequence shown here is derived from an EMBL/GenBank/DDBJ whole genome shotgun (WGS) entry which is preliminary data.</text>
</comment>